<evidence type="ECO:0000256" key="6">
    <source>
        <dbReference type="ARBA" id="ARBA00023128"/>
    </source>
</evidence>
<keyword evidence="10" id="KW-1185">Reference proteome</keyword>
<dbReference type="GO" id="GO:0008168">
    <property type="term" value="F:methyltransferase activity"/>
    <property type="evidence" value="ECO:0007669"/>
    <property type="project" value="InterPro"/>
</dbReference>
<keyword evidence="5" id="KW-0411">Iron-sulfur</keyword>
<evidence type="ECO:0000256" key="1">
    <source>
        <dbReference type="ARBA" id="ARBA00004173"/>
    </source>
</evidence>
<proteinExistence type="predicted"/>
<dbReference type="PANTHER" id="PTHR21320">
    <property type="entry name" value="CYTOCHROME C OXIDASE ASSEMBLY PROTEIN COX11-RELATED"/>
    <property type="match status" value="1"/>
</dbReference>
<reference evidence="9" key="1">
    <citation type="journal article" date="2023" name="Plant J.">
        <title>Genome sequences and population genomics provide insights into the demographic history, inbreeding, and mutation load of two 'living fossil' tree species of Dipteronia.</title>
        <authorList>
            <person name="Feng Y."/>
            <person name="Comes H.P."/>
            <person name="Chen J."/>
            <person name="Zhu S."/>
            <person name="Lu R."/>
            <person name="Zhang X."/>
            <person name="Li P."/>
            <person name="Qiu J."/>
            <person name="Olsen K.M."/>
            <person name="Qiu Y."/>
        </authorList>
    </citation>
    <scope>NUCLEOTIDE SEQUENCE</scope>
    <source>
        <strain evidence="9">KIB01</strain>
    </source>
</reference>
<comment type="function">
    <text evidence="7">Mitochondrial ribosome (mitoribosome) assembly factor. Binds at the interface of the head and body domains of the mitochondrial small ribosomal subunit (mt-SSU), occluding the mRNA channel and preventing compaction of the head domain towards the body. Probable inactive methyltransferase: retains the characteristic folding and ability to bind S-adenosyl-L-methionine, but it probably lost its methyltransferase activity.</text>
</comment>
<dbReference type="GO" id="GO:0006412">
    <property type="term" value="P:translation"/>
    <property type="evidence" value="ECO:0007669"/>
    <property type="project" value="InterPro"/>
</dbReference>
<keyword evidence="3" id="KW-0809">Transit peptide</keyword>
<dbReference type="InterPro" id="IPR015324">
    <property type="entry name" value="Ribosomal_Rsm22-like"/>
</dbReference>
<evidence type="ECO:0000256" key="3">
    <source>
        <dbReference type="ARBA" id="ARBA00022946"/>
    </source>
</evidence>
<feature type="compositionally biased region" description="Low complexity" evidence="8">
    <location>
        <begin position="38"/>
        <end position="56"/>
    </location>
</feature>
<evidence type="ECO:0000313" key="10">
    <source>
        <dbReference type="Proteomes" id="UP001280121"/>
    </source>
</evidence>
<dbReference type="Proteomes" id="UP001280121">
    <property type="component" value="Unassembled WGS sequence"/>
</dbReference>
<gene>
    <name evidence="9" type="ORF">Ddye_000299</name>
</gene>
<dbReference type="EMBL" id="JANJYI010000001">
    <property type="protein sequence ID" value="KAK2661725.1"/>
    <property type="molecule type" value="Genomic_DNA"/>
</dbReference>
<protein>
    <submittedName>
        <fullName evidence="9">Uncharacterized protein</fullName>
    </submittedName>
</protein>
<name>A0AAD9XLP0_9ROSI</name>
<dbReference type="GO" id="GO:0051536">
    <property type="term" value="F:iron-sulfur cluster binding"/>
    <property type="evidence" value="ECO:0007669"/>
    <property type="project" value="UniProtKB-KW"/>
</dbReference>
<evidence type="ECO:0000256" key="2">
    <source>
        <dbReference type="ARBA" id="ARBA00022723"/>
    </source>
</evidence>
<organism evidence="9 10">
    <name type="scientific">Dipteronia dyeriana</name>
    <dbReference type="NCBI Taxonomy" id="168575"/>
    <lineage>
        <taxon>Eukaryota</taxon>
        <taxon>Viridiplantae</taxon>
        <taxon>Streptophyta</taxon>
        <taxon>Embryophyta</taxon>
        <taxon>Tracheophyta</taxon>
        <taxon>Spermatophyta</taxon>
        <taxon>Magnoliopsida</taxon>
        <taxon>eudicotyledons</taxon>
        <taxon>Gunneridae</taxon>
        <taxon>Pentapetalae</taxon>
        <taxon>rosids</taxon>
        <taxon>malvids</taxon>
        <taxon>Sapindales</taxon>
        <taxon>Sapindaceae</taxon>
        <taxon>Hippocastanoideae</taxon>
        <taxon>Acereae</taxon>
        <taxon>Dipteronia</taxon>
    </lineage>
</organism>
<dbReference type="PANTHER" id="PTHR21320:SF3">
    <property type="entry name" value="CYTOCHROME C OXIDASE ASSEMBLY PROTEIN COX11, MITOCHONDRIAL-RELATED"/>
    <property type="match status" value="1"/>
</dbReference>
<evidence type="ECO:0000256" key="4">
    <source>
        <dbReference type="ARBA" id="ARBA00023004"/>
    </source>
</evidence>
<evidence type="ECO:0000256" key="5">
    <source>
        <dbReference type="ARBA" id="ARBA00023014"/>
    </source>
</evidence>
<evidence type="ECO:0000256" key="7">
    <source>
        <dbReference type="ARBA" id="ARBA00045681"/>
    </source>
</evidence>
<keyword evidence="2" id="KW-0479">Metal-binding</keyword>
<keyword evidence="4" id="KW-0408">Iron</keyword>
<evidence type="ECO:0000256" key="8">
    <source>
        <dbReference type="SAM" id="MobiDB-lite"/>
    </source>
</evidence>
<dbReference type="GO" id="GO:0046872">
    <property type="term" value="F:metal ion binding"/>
    <property type="evidence" value="ECO:0007669"/>
    <property type="project" value="UniProtKB-KW"/>
</dbReference>
<accession>A0AAD9XLP0</accession>
<feature type="region of interest" description="Disordered" evidence="8">
    <location>
        <begin position="23"/>
        <end position="61"/>
    </location>
</feature>
<dbReference type="Pfam" id="PF09243">
    <property type="entry name" value="Rsm22"/>
    <property type="match status" value="1"/>
</dbReference>
<dbReference type="AlphaFoldDB" id="A0AAD9XLP0"/>
<sequence>MIVTSVIANANANAITITSIPSQKRLRESSHQKPSYPSPNSRSVASSSPCTSATPSKDIFEEDPHMKRKVLRLSKSTAKELFEDPLKSVDQSKRWKIKSSYGDIGLTYKDDETITYIASRMPVVYSACFRVLHEVCRRLQDFSPAKVLDFGAGTSSTFCIQRASLYVALKMRNFLKLPLDKDKDMDDLVKAQVEAEVELMPYEEKGLVCYDSDAIENDDKDDIDKDLVEKKEEETNCADIGGGWVRIIFPLVQKGRQVAMDVCLSTKQDGS</sequence>
<keyword evidence="6" id="KW-0496">Mitochondrion</keyword>
<comment type="subcellular location">
    <subcellularLocation>
        <location evidence="1">Mitochondrion</location>
    </subcellularLocation>
</comment>
<evidence type="ECO:0000313" key="9">
    <source>
        <dbReference type="EMBL" id="KAK2661725.1"/>
    </source>
</evidence>
<comment type="caution">
    <text evidence="9">The sequence shown here is derived from an EMBL/GenBank/DDBJ whole genome shotgun (WGS) entry which is preliminary data.</text>
</comment>
<dbReference type="GO" id="GO:0005739">
    <property type="term" value="C:mitochondrion"/>
    <property type="evidence" value="ECO:0007669"/>
    <property type="project" value="UniProtKB-SubCell"/>
</dbReference>